<gene>
    <name evidence="1" type="ORF">FEM33_03415</name>
</gene>
<sequence length="201" mass="22168">MILKRRNFIQVVSLGLATVASGFKVALPEKPTPPDTKTLDIIMPSRDGKYVFFVDGQKQLLQITNEKGILRIPTHSCIIKYIAADGVTKLSVYIDQDTAKSHLLPGVPLPDVENDSEWNAVILGNPIREGKLSTQISGPVNTNAVIEVLDLQGRSLIKETVNKTKSVEAFTLDVQRFAKGMLLVKVSSDEFTRTMKVLHVN</sequence>
<accession>A0A5M8R334</accession>
<comment type="caution">
    <text evidence="1">The sequence shown here is derived from an EMBL/GenBank/DDBJ whole genome shotgun (WGS) entry which is preliminary data.</text>
</comment>
<dbReference type="RefSeq" id="WP_139010708.1">
    <property type="nucleotide sequence ID" value="NZ_VBSN01000022.1"/>
</dbReference>
<dbReference type="AlphaFoldDB" id="A0A5M8R334"/>
<organism evidence="1 2">
    <name type="scientific">Dyadobacter flavalbus</name>
    <dbReference type="NCBI Taxonomy" id="2579942"/>
    <lineage>
        <taxon>Bacteria</taxon>
        <taxon>Pseudomonadati</taxon>
        <taxon>Bacteroidota</taxon>
        <taxon>Cytophagia</taxon>
        <taxon>Cytophagales</taxon>
        <taxon>Spirosomataceae</taxon>
        <taxon>Dyadobacter</taxon>
    </lineage>
</organism>
<evidence type="ECO:0000313" key="1">
    <source>
        <dbReference type="EMBL" id="KAA6441183.1"/>
    </source>
</evidence>
<dbReference type="OrthoDB" id="1489153at2"/>
<dbReference type="Proteomes" id="UP000323994">
    <property type="component" value="Unassembled WGS sequence"/>
</dbReference>
<dbReference type="NCBIfam" id="TIGR04183">
    <property type="entry name" value="Por_Secre_tail"/>
    <property type="match status" value="1"/>
</dbReference>
<dbReference type="InterPro" id="IPR026444">
    <property type="entry name" value="Secre_tail"/>
</dbReference>
<reference evidence="1 2" key="1">
    <citation type="submission" date="2019-05" db="EMBL/GenBank/DDBJ databases">
        <authorList>
            <person name="Qu J.-H."/>
        </authorList>
    </citation>
    <scope>NUCLEOTIDE SEQUENCE [LARGE SCALE GENOMIC DNA]</scope>
    <source>
        <strain evidence="1 2">NS28</strain>
    </source>
</reference>
<evidence type="ECO:0000313" key="2">
    <source>
        <dbReference type="Proteomes" id="UP000323994"/>
    </source>
</evidence>
<proteinExistence type="predicted"/>
<protein>
    <submittedName>
        <fullName evidence="1">T9SS type A sorting domain-containing protein</fullName>
    </submittedName>
</protein>
<dbReference type="EMBL" id="VBSN01000022">
    <property type="protein sequence ID" value="KAA6441183.1"/>
    <property type="molecule type" value="Genomic_DNA"/>
</dbReference>
<keyword evidence="2" id="KW-1185">Reference proteome</keyword>
<name>A0A5M8R334_9BACT</name>